<gene>
    <name evidence="1" type="ORF">FHS36_004035</name>
</gene>
<dbReference type="RefSeq" id="WP_260422006.1">
    <property type="nucleotide sequence ID" value="NZ_JACHJF010000012.1"/>
</dbReference>
<comment type="caution">
    <text evidence="1">The sequence shown here is derived from an EMBL/GenBank/DDBJ whole genome shotgun (WGS) entry which is preliminary data.</text>
</comment>
<reference evidence="1 2" key="1">
    <citation type="submission" date="2020-08" db="EMBL/GenBank/DDBJ databases">
        <title>Genomic Encyclopedia of Type Strains, Phase III (KMG-III): the genomes of soil and plant-associated and newly described type strains.</title>
        <authorList>
            <person name="Whitman W."/>
        </authorList>
    </citation>
    <scope>NUCLEOTIDE SEQUENCE [LARGE SCALE GENOMIC DNA]</scope>
    <source>
        <strain evidence="1 2">CECT 3259</strain>
    </source>
</reference>
<protein>
    <submittedName>
        <fullName evidence="1">Uncharacterized protein</fullName>
    </submittedName>
</protein>
<dbReference type="Proteomes" id="UP000528608">
    <property type="component" value="Unassembled WGS sequence"/>
</dbReference>
<proteinExistence type="predicted"/>
<name>A0A7W8BD23_STREU</name>
<accession>A0A7W8BD23</accession>
<evidence type="ECO:0000313" key="1">
    <source>
        <dbReference type="EMBL" id="MBB5120593.1"/>
    </source>
</evidence>
<sequence>MVDATSERTSKNPENALRFMAPALFAFRRIQLPGAEIDDSQKGS</sequence>
<dbReference type="EMBL" id="JACHJF010000012">
    <property type="protein sequence ID" value="MBB5120593.1"/>
    <property type="molecule type" value="Genomic_DNA"/>
</dbReference>
<evidence type="ECO:0000313" key="2">
    <source>
        <dbReference type="Proteomes" id="UP000528608"/>
    </source>
</evidence>
<dbReference type="AlphaFoldDB" id="A0A7W8BD23"/>
<organism evidence="1 2">
    <name type="scientific">Streptomyces eurocidicus</name>
    <name type="common">Streptoverticillium eurocidicus</name>
    <dbReference type="NCBI Taxonomy" id="66423"/>
    <lineage>
        <taxon>Bacteria</taxon>
        <taxon>Bacillati</taxon>
        <taxon>Actinomycetota</taxon>
        <taxon>Actinomycetes</taxon>
        <taxon>Kitasatosporales</taxon>
        <taxon>Streptomycetaceae</taxon>
        <taxon>Streptomyces</taxon>
    </lineage>
</organism>